<sequence length="259" mass="29236">MRNFDAQVSYRVMLSQDEVNHHGADWEKEALNELEERLGAGSDFPCIFSKNAFKKSSIKFVFVDTLDAQGLAKLAEGLKEYVTLSRTWSGSIEDAYPLIVFFSTDAISASTAQEYQAAGWGVLQSLHWLDESPWPDSVDVDPESPFWSMCFAGMQLFVNMSSPAHKLRKSRNLGSRFALVINPRERFDVFAGDTVGGRNVRANIRKRILKYDSVPHALQLGGFGSDAKEWWQYGLIEENAERTDVCPFKHSSHENKEEA</sequence>
<evidence type="ECO:0000313" key="2">
    <source>
        <dbReference type="Proteomes" id="UP000222460"/>
    </source>
</evidence>
<dbReference type="RefSeq" id="WP_049827967.1">
    <property type="nucleotide sequence ID" value="NZ_CP083988.1"/>
</dbReference>
<reference evidence="2" key="1">
    <citation type="submission" date="2017-10" db="EMBL/GenBank/DDBJ databases">
        <title>FDA dAtabase for Regulatory Grade micrObial Sequences (FDA-ARGOS): Supporting development and validation of Infectious Disease Dx tests.</title>
        <authorList>
            <person name="Goldberg B."/>
            <person name="Campos J."/>
            <person name="Tallon L."/>
            <person name="Sadzewicz L."/>
            <person name="Ott S."/>
            <person name="Zhao X."/>
            <person name="Nagaraj S."/>
            <person name="Vavikolanu K."/>
            <person name="Aluvathingal J."/>
            <person name="Nadendla S."/>
            <person name="Geyer C."/>
            <person name="Sichtig H."/>
        </authorList>
    </citation>
    <scope>NUCLEOTIDE SEQUENCE [LARGE SCALE GENOMIC DNA]</scope>
    <source>
        <strain evidence="2">FDAARGOS_376</strain>
    </source>
</reference>
<name>A0A2C5WGI6_PSEPU</name>
<dbReference type="Pfam" id="PF08892">
    <property type="entry name" value="YqcI_YcgG"/>
    <property type="match status" value="1"/>
</dbReference>
<dbReference type="PANTHER" id="PTHR40045:SF1">
    <property type="entry name" value="YQCI_YCGG FAMILY PROTEIN"/>
    <property type="match status" value="1"/>
</dbReference>
<accession>A0A2C5WGI6</accession>
<dbReference type="PANTHER" id="PTHR40045">
    <property type="entry name" value="YCGG FAMILY PROTEIN"/>
    <property type="match status" value="1"/>
</dbReference>
<dbReference type="InterPro" id="IPR014988">
    <property type="entry name" value="Uncharacterised_YqcI/YcgG"/>
</dbReference>
<gene>
    <name evidence="1" type="ORF">CRX57_26845</name>
</gene>
<proteinExistence type="predicted"/>
<dbReference type="AlphaFoldDB" id="A0A2C5WGI6"/>
<evidence type="ECO:0000313" key="1">
    <source>
        <dbReference type="EMBL" id="PHH43680.1"/>
    </source>
</evidence>
<comment type="caution">
    <text evidence="1">The sequence shown here is derived from an EMBL/GenBank/DDBJ whole genome shotgun (WGS) entry which is preliminary data.</text>
</comment>
<protein>
    <submittedName>
        <fullName evidence="1">YqcI/YcgG family protein</fullName>
    </submittedName>
</protein>
<organism evidence="1 2">
    <name type="scientific">Pseudomonas putida</name>
    <name type="common">Arthrobacter siderocapsulatus</name>
    <dbReference type="NCBI Taxonomy" id="303"/>
    <lineage>
        <taxon>Bacteria</taxon>
        <taxon>Pseudomonadati</taxon>
        <taxon>Pseudomonadota</taxon>
        <taxon>Gammaproteobacteria</taxon>
        <taxon>Pseudomonadales</taxon>
        <taxon>Pseudomonadaceae</taxon>
        <taxon>Pseudomonas</taxon>
    </lineage>
</organism>
<dbReference type="EMBL" id="PDKZ01000002">
    <property type="protein sequence ID" value="PHH43680.1"/>
    <property type="molecule type" value="Genomic_DNA"/>
</dbReference>
<dbReference type="Proteomes" id="UP000222460">
    <property type="component" value="Unassembled WGS sequence"/>
</dbReference>